<feature type="signal peptide" evidence="2">
    <location>
        <begin position="1"/>
        <end position="28"/>
    </location>
</feature>
<accession>A0ABS8HFE5</accession>
<dbReference type="PROSITE" id="PS50088">
    <property type="entry name" value="ANK_REPEAT"/>
    <property type="match status" value="1"/>
</dbReference>
<gene>
    <name evidence="3" type="ORF">LL965_12185</name>
</gene>
<dbReference type="SUPFAM" id="SSF48403">
    <property type="entry name" value="Ankyrin repeat"/>
    <property type="match status" value="1"/>
</dbReference>
<dbReference type="InterPro" id="IPR002110">
    <property type="entry name" value="Ankyrin_rpt"/>
</dbReference>
<keyword evidence="1" id="KW-0040">ANK repeat</keyword>
<dbReference type="Proteomes" id="UP001199206">
    <property type="component" value="Unassembled WGS sequence"/>
</dbReference>
<proteinExistence type="predicted"/>
<keyword evidence="2" id="KW-0732">Signal</keyword>
<reference evidence="3 4" key="1">
    <citation type="submission" date="2021-10" db="EMBL/GenBank/DDBJ databases">
        <title>Genome sequencing of Xanthomonas strains from NCPPB.</title>
        <authorList>
            <person name="Hussein R."/>
            <person name="Harrison J."/>
            <person name="Studholme D.J."/>
            <person name="Vicente J."/>
            <person name="Grant M."/>
        </authorList>
    </citation>
    <scope>NUCLEOTIDE SEQUENCE [LARGE SCALE GENOMIC DNA]</scope>
    <source>
        <strain evidence="3 4">NCPPB 101</strain>
    </source>
</reference>
<dbReference type="SMART" id="SM00248">
    <property type="entry name" value="ANK"/>
    <property type="match status" value="5"/>
</dbReference>
<comment type="caution">
    <text evidence="3">The sequence shown here is derived from an EMBL/GenBank/DDBJ whole genome shotgun (WGS) entry which is preliminary data.</text>
</comment>
<feature type="repeat" description="ANK" evidence="1">
    <location>
        <begin position="155"/>
        <end position="188"/>
    </location>
</feature>
<keyword evidence="4" id="KW-1185">Reference proteome</keyword>
<dbReference type="Pfam" id="PF12796">
    <property type="entry name" value="Ank_2"/>
    <property type="match status" value="2"/>
</dbReference>
<dbReference type="InterPro" id="IPR051616">
    <property type="entry name" value="Cul2-RING_E3_ligase_SR"/>
</dbReference>
<dbReference type="PANTHER" id="PTHR46224:SF61">
    <property type="entry name" value="ANKYRIN-LIKE PROTEIN"/>
    <property type="match status" value="1"/>
</dbReference>
<organism evidence="3 4">
    <name type="scientific">Xanthomonas cassavae CFBP 4642</name>
    <dbReference type="NCBI Taxonomy" id="1219375"/>
    <lineage>
        <taxon>Bacteria</taxon>
        <taxon>Pseudomonadati</taxon>
        <taxon>Pseudomonadota</taxon>
        <taxon>Gammaproteobacteria</taxon>
        <taxon>Lysobacterales</taxon>
        <taxon>Lysobacteraceae</taxon>
        <taxon>Xanthomonas</taxon>
    </lineage>
</organism>
<evidence type="ECO:0000313" key="4">
    <source>
        <dbReference type="Proteomes" id="UP001199206"/>
    </source>
</evidence>
<evidence type="ECO:0000256" key="2">
    <source>
        <dbReference type="SAM" id="SignalP"/>
    </source>
</evidence>
<dbReference type="Gene3D" id="1.25.40.20">
    <property type="entry name" value="Ankyrin repeat-containing domain"/>
    <property type="match status" value="1"/>
</dbReference>
<dbReference type="PANTHER" id="PTHR46224">
    <property type="entry name" value="ANKYRIN REPEAT FAMILY PROTEIN"/>
    <property type="match status" value="1"/>
</dbReference>
<protein>
    <submittedName>
        <fullName evidence="3">Ankyrin repeat domain-containing protein</fullName>
    </submittedName>
</protein>
<dbReference type="InterPro" id="IPR036770">
    <property type="entry name" value="Ankyrin_rpt-contain_sf"/>
</dbReference>
<evidence type="ECO:0000313" key="3">
    <source>
        <dbReference type="EMBL" id="MCC4620807.1"/>
    </source>
</evidence>
<evidence type="ECO:0000256" key="1">
    <source>
        <dbReference type="PROSITE-ProRule" id="PRU00023"/>
    </source>
</evidence>
<sequence>MSRLLRIVVLSLLLACASCGGVSLPAPAQQSAYPLRSYFPDPKAQALALAAEHGNAKEVRRLMKEEHVDPDVIFSKDGYPLLMWPILTQNSEGLRAMLENGADPNARKLHPQQDTTRFKGRYEDNAMVWAAKQEDPVYLKLLLDHGGDQNTRNSNGETLLFQAFIAKNQWENVKLLIERGADVDGETRGQPIIFQYATRGGFQQVHWLLEHGADFSNKYVTEAVFWHPGNAADPTWQRKCQQFLLQRCIQRPPLPENYRSMRKAFEFPSEEKTFRYFDRSLKKDFADANSRRPPTVAHRT</sequence>
<dbReference type="EMBL" id="JAJGQJ010000026">
    <property type="protein sequence ID" value="MCC4620807.1"/>
    <property type="molecule type" value="Genomic_DNA"/>
</dbReference>
<feature type="chain" id="PRO_5046466061" evidence="2">
    <location>
        <begin position="29"/>
        <end position="300"/>
    </location>
</feature>
<name>A0ABS8HFE5_9XANT</name>
<dbReference type="RefSeq" id="WP_029221269.1">
    <property type="nucleotide sequence ID" value="NZ_CAWLZN010000001.1"/>
</dbReference>